<feature type="region of interest" description="Disordered" evidence="1">
    <location>
        <begin position="108"/>
        <end position="166"/>
    </location>
</feature>
<keyword evidence="3" id="KW-1185">Reference proteome</keyword>
<proteinExistence type="predicted"/>
<evidence type="ECO:0000256" key="1">
    <source>
        <dbReference type="SAM" id="MobiDB-lite"/>
    </source>
</evidence>
<gene>
    <name evidence="2" type="ORF">HMPREF9004_1170</name>
</gene>
<feature type="compositionally biased region" description="Low complexity" evidence="1">
    <location>
        <begin position="136"/>
        <end position="158"/>
    </location>
</feature>
<dbReference type="EMBL" id="AQHZ01000018">
    <property type="protein sequence ID" value="ENO18139.1"/>
    <property type="molecule type" value="Genomic_DNA"/>
</dbReference>
<dbReference type="OrthoDB" id="3268833at2"/>
<evidence type="ECO:0000313" key="3">
    <source>
        <dbReference type="Proteomes" id="UP000013015"/>
    </source>
</evidence>
<name>N6WD61_9ACTO</name>
<sequence length="166" mass="17701">MGTESTFNTESIIAAANTLDTEGSPAVSTATDSSTDVLLKQNPEKWGIEAGPSDFSSKYSLYLSNLEREMATMRDQLDSFIASVRASAVAVQNNESSVTEAVEQIVRNLEEQPDEPTRPYGHSADSENDAPQPSGTVSPQSASTPSPSTPLPSDYSSTGMHDPTRK</sequence>
<dbReference type="HOGENOM" id="CLU_1599192_0_0_11"/>
<accession>N6WD61</accession>
<reference evidence="2 3" key="1">
    <citation type="submission" date="2013-03" db="EMBL/GenBank/DDBJ databases">
        <title>Reference genome for the Human Microbiome Project.</title>
        <authorList>
            <person name="Aqrawi P."/>
            <person name="Ayvaz T."/>
            <person name="Bess C."/>
            <person name="Blankenburg K."/>
            <person name="Coyle M."/>
            <person name="Deng J."/>
            <person name="Forbes L."/>
            <person name="Fowler G."/>
            <person name="Francisco L."/>
            <person name="Fu Q."/>
            <person name="Gibbs R."/>
            <person name="Gross S."/>
            <person name="Gubbala S."/>
            <person name="Hale W."/>
            <person name="Hemphill L."/>
            <person name="Highlander S."/>
            <person name="Hirani K."/>
            <person name="Jackson L."/>
            <person name="Jakkamsetti A."/>
            <person name="Javaid M."/>
            <person name="Jayaseelan J.C."/>
            <person name="Jiang H."/>
            <person name="Joshi V."/>
            <person name="Korchina V."/>
            <person name="Kovar C."/>
            <person name="Lara F."/>
            <person name="Lee S."/>
            <person name="Liu Y."/>
            <person name="Mata R."/>
            <person name="Mathew T."/>
            <person name="Munidasa M."/>
            <person name="Muzny D."/>
            <person name="Nazareth L."/>
            <person name="Ngo R."/>
            <person name="Nguyen L."/>
            <person name="Nguyen N."/>
            <person name="Okwuonu G."/>
            <person name="Ongeri F."/>
            <person name="Palculict T."/>
            <person name="Patil S."/>
            <person name="Petrosino J."/>
            <person name="Pham C."/>
            <person name="Pham P."/>
            <person name="Pu L.-L."/>
            <person name="Qin X."/>
            <person name="Qu J."/>
            <person name="Reid J."/>
            <person name="Ross M."/>
            <person name="Ruth R."/>
            <person name="Saada N."/>
            <person name="San Lucas F."/>
            <person name="Santibanez J."/>
            <person name="Shang Y."/>
            <person name="Simmons D."/>
            <person name="Song X.-Z."/>
            <person name="Tang L.-Y."/>
            <person name="Thornton R."/>
            <person name="Warren J."/>
            <person name="Weissenberger G."/>
            <person name="Wilczek-Boney K."/>
            <person name="Worley K."/>
            <person name="Youmans B."/>
            <person name="Zhang J."/>
            <person name="Zhang L."/>
            <person name="Zhao Z."/>
            <person name="Zhou C."/>
            <person name="Zhu D."/>
            <person name="Zhu Y."/>
        </authorList>
    </citation>
    <scope>NUCLEOTIDE SEQUENCE [LARGE SCALE GENOMIC DNA]</scope>
    <source>
        <strain evidence="2 3">F0333</strain>
    </source>
</reference>
<dbReference type="eggNOG" id="ENOG5031ZKT">
    <property type="taxonomic scope" value="Bacteria"/>
</dbReference>
<dbReference type="PATRIC" id="fig|888050.3.peg.1110"/>
<protein>
    <submittedName>
        <fullName evidence="2">Uncharacterized protein</fullName>
    </submittedName>
</protein>
<comment type="caution">
    <text evidence="2">The sequence shown here is derived from an EMBL/GenBank/DDBJ whole genome shotgun (WGS) entry which is preliminary data.</text>
</comment>
<evidence type="ECO:0000313" key="2">
    <source>
        <dbReference type="EMBL" id="ENO18139.1"/>
    </source>
</evidence>
<dbReference type="AlphaFoldDB" id="N6WD61"/>
<dbReference type="RefSeq" id="WP_005963306.1">
    <property type="nucleotide sequence ID" value="NZ_CP040505.1"/>
</dbReference>
<dbReference type="Proteomes" id="UP000013015">
    <property type="component" value="Unassembled WGS sequence"/>
</dbReference>
<organism evidence="2 3">
    <name type="scientific">Schaalia cardiffensis F0333</name>
    <dbReference type="NCBI Taxonomy" id="888050"/>
    <lineage>
        <taxon>Bacteria</taxon>
        <taxon>Bacillati</taxon>
        <taxon>Actinomycetota</taxon>
        <taxon>Actinomycetes</taxon>
        <taxon>Actinomycetales</taxon>
        <taxon>Actinomycetaceae</taxon>
        <taxon>Schaalia</taxon>
    </lineage>
</organism>